<keyword evidence="3 8" id="KW-0479">Metal-binding</keyword>
<evidence type="ECO:0000256" key="5">
    <source>
        <dbReference type="ARBA" id="ARBA00022842"/>
    </source>
</evidence>
<keyword evidence="5 8" id="KW-0460">Magnesium</keyword>
<dbReference type="RefSeq" id="WP_162423294.1">
    <property type="nucleotide sequence ID" value="NZ_WVIE01000010.1"/>
</dbReference>
<feature type="binding site" evidence="8">
    <location>
        <position position="130"/>
    </location>
    <ligand>
        <name>GTP</name>
        <dbReference type="ChEBI" id="CHEBI:37565"/>
    </ligand>
</feature>
<keyword evidence="1 8" id="KW-0963">Cytoplasm</keyword>
<reference evidence="10" key="1">
    <citation type="submission" date="2019-12" db="EMBL/GenBank/DDBJ databases">
        <title>High-Quality draft genome sequences of three cyanobacteria isolated from the limestone walls of the Old Cathedral of Coimbra.</title>
        <authorList>
            <person name="Tiago I."/>
            <person name="Soares F."/>
            <person name="Portugal A."/>
        </authorList>
    </citation>
    <scope>NUCLEOTIDE SEQUENCE</scope>
    <source>
        <strain evidence="10">A</strain>
    </source>
</reference>
<dbReference type="Gene3D" id="3.90.550.10">
    <property type="entry name" value="Spore Coat Polysaccharide Biosynthesis Protein SpsA, Chain A"/>
    <property type="match status" value="1"/>
</dbReference>
<dbReference type="SUPFAM" id="SSF53448">
    <property type="entry name" value="Nucleotide-diphospho-sugar transferases"/>
    <property type="match status" value="1"/>
</dbReference>
<evidence type="ECO:0000256" key="3">
    <source>
        <dbReference type="ARBA" id="ARBA00022723"/>
    </source>
</evidence>
<proteinExistence type="inferred from homology"/>
<evidence type="ECO:0000313" key="10">
    <source>
        <dbReference type="EMBL" id="NDJ17784.1"/>
    </source>
</evidence>
<dbReference type="InterPro" id="IPR013482">
    <property type="entry name" value="Molybde_CF_guanTrfase"/>
</dbReference>
<keyword evidence="7 8" id="KW-0501">Molybdenum cofactor biosynthesis</keyword>
<dbReference type="HAMAP" id="MF_00316">
    <property type="entry name" value="MobA"/>
    <property type="match status" value="1"/>
</dbReference>
<dbReference type="PANTHER" id="PTHR19136">
    <property type="entry name" value="MOLYBDENUM COFACTOR GUANYLYLTRANSFERASE"/>
    <property type="match status" value="1"/>
</dbReference>
<evidence type="ECO:0000259" key="9">
    <source>
        <dbReference type="Pfam" id="PF12804"/>
    </source>
</evidence>
<evidence type="ECO:0000256" key="6">
    <source>
        <dbReference type="ARBA" id="ARBA00023134"/>
    </source>
</evidence>
<dbReference type="CDD" id="cd02503">
    <property type="entry name" value="MobA"/>
    <property type="match status" value="1"/>
</dbReference>
<dbReference type="PANTHER" id="PTHR19136:SF81">
    <property type="entry name" value="MOLYBDENUM COFACTOR GUANYLYLTRANSFERASE"/>
    <property type="match status" value="1"/>
</dbReference>
<evidence type="ECO:0000256" key="8">
    <source>
        <dbReference type="HAMAP-Rule" id="MF_00316"/>
    </source>
</evidence>
<dbReference type="GO" id="GO:0005525">
    <property type="term" value="F:GTP binding"/>
    <property type="evidence" value="ECO:0007669"/>
    <property type="project" value="UniProtKB-UniRule"/>
</dbReference>
<dbReference type="InterPro" id="IPR025877">
    <property type="entry name" value="MobA-like_NTP_Trfase"/>
</dbReference>
<keyword evidence="4 8" id="KW-0547">Nucleotide-binding</keyword>
<keyword evidence="2 8" id="KW-0808">Transferase</keyword>
<organism evidence="10 11">
    <name type="scientific">Myxacorys almedinensis A</name>
    <dbReference type="NCBI Taxonomy" id="2690445"/>
    <lineage>
        <taxon>Bacteria</taxon>
        <taxon>Bacillati</taxon>
        <taxon>Cyanobacteriota</taxon>
        <taxon>Cyanophyceae</taxon>
        <taxon>Leptolyngbyales</taxon>
        <taxon>Leptolyngbyaceae</taxon>
        <taxon>Myxacorys</taxon>
        <taxon>Myxacorys almedinensis</taxon>
    </lineage>
</organism>
<evidence type="ECO:0000313" key="11">
    <source>
        <dbReference type="Proteomes" id="UP000646053"/>
    </source>
</evidence>
<feature type="domain" description="MobA-like NTP transferase" evidence="9">
    <location>
        <begin position="40"/>
        <end position="194"/>
    </location>
</feature>
<comment type="caution">
    <text evidence="8">Lacks conserved residue(s) required for the propagation of feature annotation.</text>
</comment>
<feature type="binding site" evidence="8">
    <location>
        <position position="54"/>
    </location>
    <ligand>
        <name>GTP</name>
        <dbReference type="ChEBI" id="CHEBI:37565"/>
    </ligand>
</feature>
<comment type="cofactor">
    <cofactor evidence="8">
        <name>Mg(2+)</name>
        <dbReference type="ChEBI" id="CHEBI:18420"/>
    </cofactor>
</comment>
<evidence type="ECO:0000256" key="7">
    <source>
        <dbReference type="ARBA" id="ARBA00023150"/>
    </source>
</evidence>
<dbReference type="GO" id="GO:0005737">
    <property type="term" value="C:cytoplasm"/>
    <property type="evidence" value="ECO:0007669"/>
    <property type="project" value="UniProtKB-SubCell"/>
</dbReference>
<dbReference type="AlphaFoldDB" id="A0A8J7Z167"/>
<feature type="binding site" evidence="8">
    <location>
        <position position="130"/>
    </location>
    <ligand>
        <name>Mg(2+)</name>
        <dbReference type="ChEBI" id="CHEBI:18420"/>
    </ligand>
</feature>
<comment type="catalytic activity">
    <reaction evidence="8">
        <text>Mo-molybdopterin + GTP + H(+) = Mo-molybdopterin guanine dinucleotide + diphosphate</text>
        <dbReference type="Rhea" id="RHEA:34243"/>
        <dbReference type="ChEBI" id="CHEBI:15378"/>
        <dbReference type="ChEBI" id="CHEBI:33019"/>
        <dbReference type="ChEBI" id="CHEBI:37565"/>
        <dbReference type="ChEBI" id="CHEBI:71302"/>
        <dbReference type="ChEBI" id="CHEBI:71310"/>
        <dbReference type="EC" id="2.7.7.77"/>
    </reaction>
</comment>
<evidence type="ECO:0000256" key="1">
    <source>
        <dbReference type="ARBA" id="ARBA00022490"/>
    </source>
</evidence>
<dbReference type="GO" id="GO:0006777">
    <property type="term" value="P:Mo-molybdopterin cofactor biosynthetic process"/>
    <property type="evidence" value="ECO:0007669"/>
    <property type="project" value="UniProtKB-KW"/>
</dbReference>
<comment type="similarity">
    <text evidence="8">Belongs to the MobA family.</text>
</comment>
<keyword evidence="6 8" id="KW-0342">GTP-binding</keyword>
<keyword evidence="11" id="KW-1185">Reference proteome</keyword>
<dbReference type="NCBIfam" id="NF002741">
    <property type="entry name" value="PRK02726.1"/>
    <property type="match status" value="1"/>
</dbReference>
<dbReference type="GO" id="GO:0046872">
    <property type="term" value="F:metal ion binding"/>
    <property type="evidence" value="ECO:0007669"/>
    <property type="project" value="UniProtKB-KW"/>
</dbReference>
<comment type="caution">
    <text evidence="10">The sequence shown here is derived from an EMBL/GenBank/DDBJ whole genome shotgun (WGS) entry which is preliminary data.</text>
</comment>
<accession>A0A8J7Z167</accession>
<keyword evidence="10" id="KW-0548">Nucleotidyltransferase</keyword>
<dbReference type="Pfam" id="PF12804">
    <property type="entry name" value="NTP_transf_3"/>
    <property type="match status" value="1"/>
</dbReference>
<comment type="domain">
    <text evidence="8">The N-terminal domain determines nucleotide recognition and specific binding, while the C-terminal domain determines the specific binding to the target protein.</text>
</comment>
<dbReference type="GO" id="GO:0061603">
    <property type="term" value="F:molybdenum cofactor guanylyltransferase activity"/>
    <property type="evidence" value="ECO:0007669"/>
    <property type="project" value="UniProtKB-EC"/>
</dbReference>
<protein>
    <recommendedName>
        <fullName evidence="8">Probable molybdenum cofactor guanylyltransferase</fullName>
        <shortName evidence="8">MoCo guanylyltransferase</shortName>
        <ecNumber evidence="8">2.7.7.77</ecNumber>
    </recommendedName>
    <alternativeName>
        <fullName evidence="8">GTP:molybdopterin guanylyltransferase</fullName>
    </alternativeName>
    <alternativeName>
        <fullName evidence="8">Mo-MPT guanylyltransferase</fullName>
    </alternativeName>
    <alternativeName>
        <fullName evidence="8">Molybdopterin guanylyltransferase</fullName>
    </alternativeName>
    <alternativeName>
        <fullName evidence="8">Molybdopterin-guanine dinucleotide synthase</fullName>
        <shortName evidence="8">MGD synthase</shortName>
    </alternativeName>
</protein>
<dbReference type="EC" id="2.7.7.77" evidence="8"/>
<evidence type="ECO:0000256" key="2">
    <source>
        <dbReference type="ARBA" id="ARBA00022679"/>
    </source>
</evidence>
<evidence type="ECO:0000256" key="4">
    <source>
        <dbReference type="ARBA" id="ARBA00022741"/>
    </source>
</evidence>
<feature type="binding site" evidence="8">
    <location>
        <begin position="42"/>
        <end position="44"/>
    </location>
    <ligand>
        <name>GTP</name>
        <dbReference type="ChEBI" id="CHEBI:37565"/>
    </ligand>
</feature>
<dbReference type="EMBL" id="WVIE01000010">
    <property type="protein sequence ID" value="NDJ17784.1"/>
    <property type="molecule type" value="Genomic_DNA"/>
</dbReference>
<dbReference type="InterPro" id="IPR029044">
    <property type="entry name" value="Nucleotide-diphossugar_trans"/>
</dbReference>
<dbReference type="Proteomes" id="UP000646053">
    <property type="component" value="Unassembled WGS sequence"/>
</dbReference>
<gene>
    <name evidence="8" type="primary">mobA</name>
    <name evidence="10" type="ORF">GS601_10850</name>
</gene>
<comment type="function">
    <text evidence="8">Transfers a GMP moiety from GTP to Mo-molybdopterin (Mo-MPT) cofactor (Moco or molybdenum cofactor) to form Mo-molybdopterin guanine dinucleotide (Mo-MGD) cofactor.</text>
</comment>
<name>A0A8J7Z167_9CYAN</name>
<sequence length="226" mass="24834">MSGWVTSPSTLSPLRPLTPSPPHLLVPNELKLITNQVTTIILAGGQSSRMGRDKALIEIDGVPLLRRVCEAALLCSDEIYVVTSRVEAYRSRVPSEAQFIAEIEPRGPAIAVAQALPHVSTPWILLLACDLPRLDGTQLQPWAASLDGVPDAAVALLPKHEKGWQPLCGFYRTNRLSALEQFIEQGGRSFQRWLSTQVIQELPCEPRILFNCNTPDELKSVLQTPG</sequence>
<comment type="subcellular location">
    <subcellularLocation>
        <location evidence="8">Cytoplasm</location>
    </subcellularLocation>
</comment>